<protein>
    <recommendedName>
        <fullName evidence="4">DUF5673 domain-containing protein</fullName>
    </recommendedName>
</protein>
<accession>A0A2M7XDG9</accession>
<reference evidence="3" key="1">
    <citation type="submission" date="2017-09" db="EMBL/GenBank/DDBJ databases">
        <title>Depth-based differentiation of microbial function through sediment-hosted aquifers and enrichment of novel symbionts in the deep terrestrial subsurface.</title>
        <authorList>
            <person name="Probst A.J."/>
            <person name="Ladd B."/>
            <person name="Jarett J.K."/>
            <person name="Geller-Mcgrath D.E."/>
            <person name="Sieber C.M.K."/>
            <person name="Emerson J.B."/>
            <person name="Anantharaman K."/>
            <person name="Thomas B.C."/>
            <person name="Malmstrom R."/>
            <person name="Stieglmeier M."/>
            <person name="Klingl A."/>
            <person name="Woyke T."/>
            <person name="Ryan C.M."/>
            <person name="Banfield J.F."/>
        </authorList>
    </citation>
    <scope>NUCLEOTIDE SEQUENCE [LARGE SCALE GENOMIC DNA]</scope>
</reference>
<keyword evidence="1" id="KW-1133">Transmembrane helix</keyword>
<name>A0A2M7XDG9_9BACT</name>
<evidence type="ECO:0008006" key="4">
    <source>
        <dbReference type="Google" id="ProtNLM"/>
    </source>
</evidence>
<proteinExistence type="predicted"/>
<evidence type="ECO:0000313" key="2">
    <source>
        <dbReference type="EMBL" id="PJA45931.1"/>
    </source>
</evidence>
<evidence type="ECO:0000313" key="3">
    <source>
        <dbReference type="Proteomes" id="UP000231263"/>
    </source>
</evidence>
<organism evidence="2 3">
    <name type="scientific">Candidatus Uhrbacteria bacterium CG_4_9_14_3_um_filter_41_35</name>
    <dbReference type="NCBI Taxonomy" id="1975034"/>
    <lineage>
        <taxon>Bacteria</taxon>
        <taxon>Candidatus Uhriibacteriota</taxon>
    </lineage>
</organism>
<dbReference type="AlphaFoldDB" id="A0A2M7XDG9"/>
<dbReference type="Proteomes" id="UP000231263">
    <property type="component" value="Unassembled WGS sequence"/>
</dbReference>
<feature type="transmembrane region" description="Helical" evidence="1">
    <location>
        <begin position="36"/>
        <end position="53"/>
    </location>
</feature>
<sequence length="171" mass="19975">MPKRVEKQREIEEIEVGDEIISWETWEYPPYDRSRWWYAIAGLIGSSLIIYAVLTANFLFAIIVLMMGVITLVNSLKQPDRIAVYITTHGVAIGQEFYPYKEIKDFSIIYEPPEVKLIYLDFLGVLRPTLGIPLEDTDPNLVREALLPYAFENLEREDENLTDMVRRLYKI</sequence>
<dbReference type="EMBL" id="PFWT01000022">
    <property type="protein sequence ID" value="PJA45931.1"/>
    <property type="molecule type" value="Genomic_DNA"/>
</dbReference>
<comment type="caution">
    <text evidence="2">The sequence shown here is derived from an EMBL/GenBank/DDBJ whole genome shotgun (WGS) entry which is preliminary data.</text>
</comment>
<feature type="transmembrane region" description="Helical" evidence="1">
    <location>
        <begin position="59"/>
        <end position="76"/>
    </location>
</feature>
<evidence type="ECO:0000256" key="1">
    <source>
        <dbReference type="SAM" id="Phobius"/>
    </source>
</evidence>
<keyword evidence="1" id="KW-0812">Transmembrane</keyword>
<keyword evidence="1" id="KW-0472">Membrane</keyword>
<gene>
    <name evidence="2" type="ORF">CO173_04160</name>
</gene>